<protein>
    <submittedName>
        <fullName evidence="2">DUF983 domain-containing protein</fullName>
    </submittedName>
</protein>
<dbReference type="OrthoDB" id="9790326at2"/>
<organism evidence="2 3">
    <name type="scientific">Mucilaginibacter conchicola</name>
    <dbReference type="NCBI Taxonomy" id="2303333"/>
    <lineage>
        <taxon>Bacteria</taxon>
        <taxon>Pseudomonadati</taxon>
        <taxon>Bacteroidota</taxon>
        <taxon>Sphingobacteriia</taxon>
        <taxon>Sphingobacteriales</taxon>
        <taxon>Sphingobacteriaceae</taxon>
        <taxon>Mucilaginibacter</taxon>
    </lineage>
</organism>
<evidence type="ECO:0000256" key="1">
    <source>
        <dbReference type="SAM" id="Phobius"/>
    </source>
</evidence>
<dbReference type="Proteomes" id="UP000264217">
    <property type="component" value="Unassembled WGS sequence"/>
</dbReference>
<sequence length="143" mass="16448">MESKQYVDSEFKAALHARCPKCRRGKMFAGSTIAGYGQRMNEDCPYCGFHFEIEPGYFYVAMFVSYALDVAIMVTFAVATYILSGSVNPWVYTVATLLPIFLLSPMIYRYSRVILLFWLTPNLNFDPERSKDDYVSFKKQPGR</sequence>
<accession>A0A372NRW3</accession>
<evidence type="ECO:0000313" key="2">
    <source>
        <dbReference type="EMBL" id="RFZ91380.1"/>
    </source>
</evidence>
<dbReference type="EMBL" id="QWDC01000003">
    <property type="protein sequence ID" value="RFZ91380.1"/>
    <property type="molecule type" value="Genomic_DNA"/>
</dbReference>
<dbReference type="InterPro" id="IPR009325">
    <property type="entry name" value="DUF983"/>
</dbReference>
<keyword evidence="1" id="KW-0472">Membrane</keyword>
<name>A0A372NRW3_9SPHI</name>
<feature type="transmembrane region" description="Helical" evidence="1">
    <location>
        <begin position="89"/>
        <end position="108"/>
    </location>
</feature>
<evidence type="ECO:0000313" key="3">
    <source>
        <dbReference type="Proteomes" id="UP000264217"/>
    </source>
</evidence>
<comment type="caution">
    <text evidence="2">The sequence shown here is derived from an EMBL/GenBank/DDBJ whole genome shotgun (WGS) entry which is preliminary data.</text>
</comment>
<keyword evidence="1" id="KW-1133">Transmembrane helix</keyword>
<keyword evidence="3" id="KW-1185">Reference proteome</keyword>
<reference evidence="2 3" key="1">
    <citation type="submission" date="2018-08" db="EMBL/GenBank/DDBJ databases">
        <title>Mucilaginibacter sp. MYSH2.</title>
        <authorList>
            <person name="Seo T."/>
        </authorList>
    </citation>
    <scope>NUCLEOTIDE SEQUENCE [LARGE SCALE GENOMIC DNA]</scope>
    <source>
        <strain evidence="2 3">MYSH2</strain>
    </source>
</reference>
<proteinExistence type="predicted"/>
<dbReference type="Pfam" id="PF06170">
    <property type="entry name" value="DUF983"/>
    <property type="match status" value="1"/>
</dbReference>
<dbReference type="AlphaFoldDB" id="A0A372NRW3"/>
<gene>
    <name evidence="2" type="ORF">D0C36_19830</name>
</gene>
<feature type="transmembrane region" description="Helical" evidence="1">
    <location>
        <begin position="57"/>
        <end position="83"/>
    </location>
</feature>
<keyword evidence="1" id="KW-0812">Transmembrane</keyword>